<dbReference type="STRING" id="79883.GCA_001636495_02719"/>
<dbReference type="PANTHER" id="PTHR38432">
    <property type="entry name" value="TELA-LIKE PROTEIN SAOUHSC_01408"/>
    <property type="match status" value="1"/>
</dbReference>
<dbReference type="OrthoDB" id="9768858at2"/>
<evidence type="ECO:0000256" key="2">
    <source>
        <dbReference type="PIRNR" id="PIRNR026508"/>
    </source>
</evidence>
<keyword evidence="3" id="KW-0175">Coiled coil</keyword>
<reference evidence="5 6" key="1">
    <citation type="submission" date="2019-08" db="EMBL/GenBank/DDBJ databases">
        <title>Bacillus genomes from the desert of Cuatro Cienegas, Coahuila.</title>
        <authorList>
            <person name="Olmedo-Alvarez G."/>
        </authorList>
    </citation>
    <scope>NUCLEOTIDE SEQUENCE [LARGE SCALE GENOMIC DNA]</scope>
    <source>
        <strain evidence="5 6">CH28_1T</strain>
    </source>
</reference>
<evidence type="ECO:0000313" key="5">
    <source>
        <dbReference type="EMBL" id="TYS63660.1"/>
    </source>
</evidence>
<proteinExistence type="inferred from homology"/>
<evidence type="ECO:0000313" key="6">
    <source>
        <dbReference type="Proteomes" id="UP000322524"/>
    </source>
</evidence>
<dbReference type="Proteomes" id="UP000322524">
    <property type="component" value="Unassembled WGS sequence"/>
</dbReference>
<gene>
    <name evidence="5" type="ORF">FZC76_19425</name>
</gene>
<organism evidence="5 6">
    <name type="scientific">Sutcliffiella horikoshii</name>
    <dbReference type="NCBI Taxonomy" id="79883"/>
    <lineage>
        <taxon>Bacteria</taxon>
        <taxon>Bacillati</taxon>
        <taxon>Bacillota</taxon>
        <taxon>Bacilli</taxon>
        <taxon>Bacillales</taxon>
        <taxon>Bacillaceae</taxon>
        <taxon>Sutcliffiella</taxon>
    </lineage>
</organism>
<dbReference type="PIRSF" id="PIRSF026508">
    <property type="entry name" value="TelA"/>
    <property type="match status" value="1"/>
</dbReference>
<feature type="region of interest" description="Disordered" evidence="4">
    <location>
        <begin position="1"/>
        <end position="29"/>
    </location>
</feature>
<evidence type="ECO:0000256" key="4">
    <source>
        <dbReference type="SAM" id="MobiDB-lite"/>
    </source>
</evidence>
<dbReference type="InterPro" id="IPR008863">
    <property type="entry name" value="Toxic_anion-R_TelA"/>
</dbReference>
<dbReference type="RefSeq" id="WP_148989830.1">
    <property type="nucleotide sequence ID" value="NZ_VTEV01000009.1"/>
</dbReference>
<dbReference type="AlphaFoldDB" id="A0A5D4SKE7"/>
<evidence type="ECO:0000256" key="1">
    <source>
        <dbReference type="ARBA" id="ARBA00005541"/>
    </source>
</evidence>
<dbReference type="Pfam" id="PF05816">
    <property type="entry name" value="TelA"/>
    <property type="match status" value="1"/>
</dbReference>
<name>A0A5D4SKE7_9BACI</name>
<sequence>MKNNDQVKNQVKEDTLNDLLNNPFATPKMENEMMTQDLNEVQSEPKREKVMDTLSEEYKAKAIDIAKQIDPNDQQAISSYGVTAQNELSTFSNSILSHVQAKDAGPVGEVVSELMKKIKEVKPGELESQKKGFFGKLFGGVNNSVQQLFAKYRKIGFEIDKISDQLESFKKVLQRDNIMLESLYDKNKDYFQALNIYIAAAEHKFDEIQATIIPKLEQKARQTNNQMDVQAVSDMMQFADRLQKRTHDLKISRQITLQMAPQIRMIQHTNQTLVERIQSSILTAIPLWKNQLVIAVSLYNQQKAVDTQKNVSETTNELLLRNSEMLKQNTISAARENERGLVDIETLKKTQENLIETLEETLQIQQEGREKRHQVELELVQMENDLKNKLLEVRSKAKRD</sequence>
<dbReference type="PANTHER" id="PTHR38432:SF1">
    <property type="entry name" value="TELA-LIKE PROTEIN SAOUHSC_01408"/>
    <property type="match status" value="1"/>
</dbReference>
<comment type="similarity">
    <text evidence="1 2">Belongs to the TelA family.</text>
</comment>
<evidence type="ECO:0000256" key="3">
    <source>
        <dbReference type="SAM" id="Coils"/>
    </source>
</evidence>
<comment type="caution">
    <text evidence="5">The sequence shown here is derived from an EMBL/GenBank/DDBJ whole genome shotgun (WGS) entry which is preliminary data.</text>
</comment>
<accession>A0A5D4SKE7</accession>
<dbReference type="EMBL" id="VTEV01000009">
    <property type="protein sequence ID" value="TYS63660.1"/>
    <property type="molecule type" value="Genomic_DNA"/>
</dbReference>
<feature type="coiled-coil region" evidence="3">
    <location>
        <begin position="341"/>
        <end position="392"/>
    </location>
</feature>
<protein>
    <submittedName>
        <fullName evidence="5">Toxic anion resistance protein</fullName>
    </submittedName>
</protein>